<protein>
    <submittedName>
        <fullName evidence="2">Uu.00g063520.m01.CDS01</fullName>
    </submittedName>
</protein>
<dbReference type="InterPro" id="IPR027974">
    <property type="entry name" value="DUF4470"/>
</dbReference>
<sequence>MASTAPAKDVEDLRNALGDAKAFKAFDLGPSSLREKVLVTASEAEHVYEPDYFGPGHDKAVSQYTAALGKSCRDDPVLSIMFCGIGDARHLFRTVMSFFASGNRTQKAHFTILDHKPVVMARILVFFALLDEAATSKSSKEESLLTVAYLFCAHIVLPFVQKKLQETINRLELHLEKNDLPFKWADLSVSQIASVLRVLRSWGQASPKSYETDRVRSFIAEHIAKAIPPGMMDDEKWPYLPECEADHRVFDDFSVILAPTATLERYEPELAALVREHQTGGKGAQLRIDEYLDKHWKLNATLIDADWEANKENTDEIPDMGFDPFHLVEALTGMSFKKPKAGAGSGSAMERVRLFFERVGDSIGKLQGRLSIEMMVGDMADVLERIRYGHLDRSTGSMHDGSTSMDPGWPSKYHGIHMSNIPRGLRRRTLTNFLYAAPILKEGAGSGLVSWVLRNPPQWKSIDQFNAEYLLMYDRNLLRKHFSVKLSNLTPEPGPSLFPMQFDLPLTSYKMWERCRDSGLALDELMPQALPPPDMVSEYSITFPPFQAPDLNYPHFMMVFWHQRKYAEAPRNLRRLLLDDENGDTTSSARMFRSDGVRVLTTFKWVRKTNTATFWLGSDVVDGMTADDWTVYIWRVDSWMRLTPDLPLRGAVVRNKSWAEWVASG</sequence>
<dbReference type="AlphaFoldDB" id="A0AAI8YKL0"/>
<keyword evidence="3" id="KW-1185">Reference proteome</keyword>
<accession>A0AAI8YKL0</accession>
<evidence type="ECO:0000259" key="1">
    <source>
        <dbReference type="Pfam" id="PF14737"/>
    </source>
</evidence>
<reference evidence="2" key="1">
    <citation type="submission" date="2023-10" db="EMBL/GenBank/DDBJ databases">
        <authorList>
            <person name="Hackl T."/>
        </authorList>
    </citation>
    <scope>NUCLEOTIDE SEQUENCE</scope>
</reference>
<evidence type="ECO:0000313" key="2">
    <source>
        <dbReference type="EMBL" id="CAJ2510727.1"/>
    </source>
</evidence>
<dbReference type="EMBL" id="CAUWAG010000018">
    <property type="protein sequence ID" value="CAJ2510727.1"/>
    <property type="molecule type" value="Genomic_DNA"/>
</dbReference>
<evidence type="ECO:0000313" key="3">
    <source>
        <dbReference type="Proteomes" id="UP001295740"/>
    </source>
</evidence>
<gene>
    <name evidence="2" type="ORF">KHLLAP_LOCUS11195</name>
</gene>
<feature type="domain" description="DUF4470" evidence="1">
    <location>
        <begin position="57"/>
        <end position="143"/>
    </location>
</feature>
<organism evidence="2 3">
    <name type="scientific">Anthostomella pinea</name>
    <dbReference type="NCBI Taxonomy" id="933095"/>
    <lineage>
        <taxon>Eukaryota</taxon>
        <taxon>Fungi</taxon>
        <taxon>Dikarya</taxon>
        <taxon>Ascomycota</taxon>
        <taxon>Pezizomycotina</taxon>
        <taxon>Sordariomycetes</taxon>
        <taxon>Xylariomycetidae</taxon>
        <taxon>Xylariales</taxon>
        <taxon>Xylariaceae</taxon>
        <taxon>Anthostomella</taxon>
    </lineage>
</organism>
<name>A0AAI8YKL0_9PEZI</name>
<proteinExistence type="predicted"/>
<dbReference type="Pfam" id="PF14737">
    <property type="entry name" value="DUF4470"/>
    <property type="match status" value="1"/>
</dbReference>
<dbReference type="Proteomes" id="UP001295740">
    <property type="component" value="Unassembled WGS sequence"/>
</dbReference>
<comment type="caution">
    <text evidence="2">The sequence shown here is derived from an EMBL/GenBank/DDBJ whole genome shotgun (WGS) entry which is preliminary data.</text>
</comment>